<dbReference type="InterPro" id="IPR018357">
    <property type="entry name" value="Hexapep_transf_CS"/>
</dbReference>
<dbReference type="Pfam" id="PF12464">
    <property type="entry name" value="Mac"/>
    <property type="match status" value="1"/>
</dbReference>
<dbReference type="Gene3D" id="2.160.10.10">
    <property type="entry name" value="Hexapeptide repeat proteins"/>
    <property type="match status" value="1"/>
</dbReference>
<dbReference type="Proteomes" id="UP000294933">
    <property type="component" value="Unassembled WGS sequence"/>
</dbReference>
<dbReference type="Pfam" id="PF00132">
    <property type="entry name" value="Hexapep"/>
    <property type="match status" value="1"/>
</dbReference>
<dbReference type="InterPro" id="IPR051159">
    <property type="entry name" value="Hexapeptide_acetyltransf"/>
</dbReference>
<name>A0A4Y7QAD7_9AGAM</name>
<dbReference type="AlphaFoldDB" id="A0A4Y7QAD7"/>
<evidence type="ECO:0000313" key="5">
    <source>
        <dbReference type="EMBL" id="TDL24241.1"/>
    </source>
</evidence>
<keyword evidence="2" id="KW-0808">Transferase</keyword>
<organism evidence="5 6">
    <name type="scientific">Rickenella mellea</name>
    <dbReference type="NCBI Taxonomy" id="50990"/>
    <lineage>
        <taxon>Eukaryota</taxon>
        <taxon>Fungi</taxon>
        <taxon>Dikarya</taxon>
        <taxon>Basidiomycota</taxon>
        <taxon>Agaricomycotina</taxon>
        <taxon>Agaricomycetes</taxon>
        <taxon>Hymenochaetales</taxon>
        <taxon>Rickenellaceae</taxon>
        <taxon>Rickenella</taxon>
    </lineage>
</organism>
<proteinExistence type="inferred from homology"/>
<evidence type="ECO:0000256" key="2">
    <source>
        <dbReference type="ARBA" id="ARBA00022679"/>
    </source>
</evidence>
<dbReference type="InterPro" id="IPR011004">
    <property type="entry name" value="Trimer_LpxA-like_sf"/>
</dbReference>
<dbReference type="CDD" id="cd03357">
    <property type="entry name" value="LbH_MAT_GAT"/>
    <property type="match status" value="1"/>
</dbReference>
<evidence type="ECO:0000259" key="4">
    <source>
        <dbReference type="SMART" id="SM01266"/>
    </source>
</evidence>
<dbReference type="InterPro" id="IPR001451">
    <property type="entry name" value="Hexapep"/>
</dbReference>
<dbReference type="SMART" id="SM01266">
    <property type="entry name" value="Mac"/>
    <property type="match status" value="1"/>
</dbReference>
<protein>
    <submittedName>
        <fullName evidence="5">Trimeric LpxA-like protein</fullName>
    </submittedName>
</protein>
<dbReference type="PROSITE" id="PS00101">
    <property type="entry name" value="HEXAPEP_TRANSFERASES"/>
    <property type="match status" value="1"/>
</dbReference>
<dbReference type="EMBL" id="ML170167">
    <property type="protein sequence ID" value="TDL24241.1"/>
    <property type="molecule type" value="Genomic_DNA"/>
</dbReference>
<feature type="domain" description="Maltose/galactoside acetyltransferase" evidence="4">
    <location>
        <begin position="16"/>
        <end position="82"/>
    </location>
</feature>
<dbReference type="SUPFAM" id="SSF51161">
    <property type="entry name" value="Trimeric LpxA-like enzymes"/>
    <property type="match status" value="1"/>
</dbReference>
<dbReference type="PANTHER" id="PTHR23416">
    <property type="entry name" value="SIALIC ACID SYNTHASE-RELATED"/>
    <property type="match status" value="1"/>
</dbReference>
<dbReference type="PANTHER" id="PTHR23416:SF23">
    <property type="entry name" value="ACETYLTRANSFERASE C18B11.09C-RELATED"/>
    <property type="match status" value="1"/>
</dbReference>
<dbReference type="GO" id="GO:0008374">
    <property type="term" value="F:O-acyltransferase activity"/>
    <property type="evidence" value="ECO:0007669"/>
    <property type="project" value="TreeGrafter"/>
</dbReference>
<feature type="region of interest" description="Disordered" evidence="3">
    <location>
        <begin position="218"/>
        <end position="240"/>
    </location>
</feature>
<keyword evidence="6" id="KW-1185">Reference proteome</keyword>
<dbReference type="GO" id="GO:0016407">
    <property type="term" value="F:acetyltransferase activity"/>
    <property type="evidence" value="ECO:0007669"/>
    <property type="project" value="InterPro"/>
</dbReference>
<dbReference type="InterPro" id="IPR024688">
    <property type="entry name" value="Mac_dom"/>
</dbReference>
<dbReference type="VEuPathDB" id="FungiDB:BD410DRAFT_896939"/>
<evidence type="ECO:0000313" key="6">
    <source>
        <dbReference type="Proteomes" id="UP000294933"/>
    </source>
</evidence>
<sequence>MNSEGESLAVNALSERQKSFQGLPYNAADDPDLIQGRLRARKYLKAYNDYPPAEYKPNFRAIDYFGPDERFQILADLFGIPLEKVKSLPICIEPPFYCDYGTNIEFKGEFYSNFNFTVLGTGSFNCAKVTIGSRVLCAPNVHLYAATHSVEVSERRAGLERAYPITIGDDVWIGGNVSIIGPCTIGNGVTIAAGSTVRGIVPDNVVFGGNPGRILKKLEPPPPLTQAETEMEPGARVSVP</sequence>
<dbReference type="OrthoDB" id="25818at2759"/>
<dbReference type="STRING" id="50990.A0A4Y7QAD7"/>
<comment type="similarity">
    <text evidence="1">Belongs to the transferase hexapeptide repeat family.</text>
</comment>
<evidence type="ECO:0000256" key="3">
    <source>
        <dbReference type="SAM" id="MobiDB-lite"/>
    </source>
</evidence>
<reference evidence="5 6" key="1">
    <citation type="submission" date="2018-06" db="EMBL/GenBank/DDBJ databases">
        <title>A transcriptomic atlas of mushroom development highlights an independent origin of complex multicellularity.</title>
        <authorList>
            <consortium name="DOE Joint Genome Institute"/>
            <person name="Krizsan K."/>
            <person name="Almasi E."/>
            <person name="Merenyi Z."/>
            <person name="Sahu N."/>
            <person name="Viragh M."/>
            <person name="Koszo T."/>
            <person name="Mondo S."/>
            <person name="Kiss B."/>
            <person name="Balint B."/>
            <person name="Kues U."/>
            <person name="Barry K."/>
            <person name="Hegedus J.C."/>
            <person name="Henrissat B."/>
            <person name="Johnson J."/>
            <person name="Lipzen A."/>
            <person name="Ohm R."/>
            <person name="Nagy I."/>
            <person name="Pangilinan J."/>
            <person name="Yan J."/>
            <person name="Xiong Y."/>
            <person name="Grigoriev I.V."/>
            <person name="Hibbett D.S."/>
            <person name="Nagy L.G."/>
        </authorList>
    </citation>
    <scope>NUCLEOTIDE SEQUENCE [LARGE SCALE GENOMIC DNA]</scope>
    <source>
        <strain evidence="5 6">SZMC22713</strain>
    </source>
</reference>
<gene>
    <name evidence="5" type="ORF">BD410DRAFT_896939</name>
</gene>
<evidence type="ECO:0000256" key="1">
    <source>
        <dbReference type="ARBA" id="ARBA00007274"/>
    </source>
</evidence>
<accession>A0A4Y7QAD7</accession>